<dbReference type="SUPFAM" id="SSF46955">
    <property type="entry name" value="Putative DNA-binding domain"/>
    <property type="match status" value="1"/>
</dbReference>
<evidence type="ECO:0000313" key="2">
    <source>
        <dbReference type="EMBL" id="GIJ74278.1"/>
    </source>
</evidence>
<evidence type="ECO:0000313" key="3">
    <source>
        <dbReference type="Proteomes" id="UP000635606"/>
    </source>
</evidence>
<proteinExistence type="predicted"/>
<reference evidence="2" key="1">
    <citation type="submission" date="2021-01" db="EMBL/GenBank/DDBJ databases">
        <title>Whole genome shotgun sequence of Virgisporangium ochraceum NBRC 16418.</title>
        <authorList>
            <person name="Komaki H."/>
            <person name="Tamura T."/>
        </authorList>
    </citation>
    <scope>NUCLEOTIDE SEQUENCE</scope>
    <source>
        <strain evidence="2">NBRC 16418</strain>
    </source>
</reference>
<dbReference type="Gene3D" id="1.10.1660.10">
    <property type="match status" value="1"/>
</dbReference>
<dbReference type="Proteomes" id="UP000635606">
    <property type="component" value="Unassembled WGS sequence"/>
</dbReference>
<evidence type="ECO:0000259" key="1">
    <source>
        <dbReference type="Pfam" id="PF13411"/>
    </source>
</evidence>
<gene>
    <name evidence="2" type="ORF">Voc01_091950</name>
</gene>
<dbReference type="InterPro" id="IPR000551">
    <property type="entry name" value="MerR-type_HTH_dom"/>
</dbReference>
<accession>A0A8J4EH26</accession>
<keyword evidence="3" id="KW-1185">Reference proteome</keyword>
<dbReference type="RefSeq" id="WP_203934074.1">
    <property type="nucleotide sequence ID" value="NZ_BOPH01000132.1"/>
</dbReference>
<dbReference type="Pfam" id="PF13411">
    <property type="entry name" value="MerR_1"/>
    <property type="match status" value="1"/>
</dbReference>
<comment type="caution">
    <text evidence="2">The sequence shown here is derived from an EMBL/GenBank/DDBJ whole genome shotgun (WGS) entry which is preliminary data.</text>
</comment>
<name>A0A8J4EH26_9ACTN</name>
<feature type="domain" description="HTH merR-type" evidence="1">
    <location>
        <begin position="37"/>
        <end position="88"/>
    </location>
</feature>
<organism evidence="2 3">
    <name type="scientific">Virgisporangium ochraceum</name>
    <dbReference type="NCBI Taxonomy" id="65505"/>
    <lineage>
        <taxon>Bacteria</taxon>
        <taxon>Bacillati</taxon>
        <taxon>Actinomycetota</taxon>
        <taxon>Actinomycetes</taxon>
        <taxon>Micromonosporales</taxon>
        <taxon>Micromonosporaceae</taxon>
        <taxon>Virgisporangium</taxon>
    </lineage>
</organism>
<dbReference type="GO" id="GO:0003677">
    <property type="term" value="F:DNA binding"/>
    <property type="evidence" value="ECO:0007669"/>
    <property type="project" value="InterPro"/>
</dbReference>
<dbReference type="AlphaFoldDB" id="A0A8J4EH26"/>
<protein>
    <recommendedName>
        <fullName evidence="1">HTH merR-type domain-containing protein</fullName>
    </recommendedName>
</protein>
<dbReference type="GO" id="GO:0006355">
    <property type="term" value="P:regulation of DNA-templated transcription"/>
    <property type="evidence" value="ECO:0007669"/>
    <property type="project" value="InterPro"/>
</dbReference>
<dbReference type="EMBL" id="BOPH01000132">
    <property type="protein sequence ID" value="GIJ74278.1"/>
    <property type="molecule type" value="Genomic_DNA"/>
</dbReference>
<sequence>MGIEWTLDELVARVSGALGAADYPGAPNGRVREVPDRRAIRWYTTIGLLDRPAGMRGRTALYGPRHLAQLVAIKRRQAQGRSLAEIQAELVGVTDAVLYELAGVDPEQAAEAPEAPRRAFWAEPVTAAAPETVRDSAGTVHRTYQDVLTGVPLDGGAVLLLPARPDHDDLAALRAAAEPLIDLLAARGLLNGDARGQR</sequence>
<dbReference type="InterPro" id="IPR009061">
    <property type="entry name" value="DNA-bd_dom_put_sf"/>
</dbReference>